<name>A0AB33XSI8_LACRH</name>
<dbReference type="EMBL" id="AMQX01000012">
    <property type="protein sequence ID" value="EKS49728.1"/>
    <property type="molecule type" value="Genomic_DNA"/>
</dbReference>
<dbReference type="AlphaFoldDB" id="A0AB33XSI8"/>
<dbReference type="Proteomes" id="UP000009352">
    <property type="component" value="Unassembled WGS sequence"/>
</dbReference>
<dbReference type="RefSeq" id="WP_005716518.1">
    <property type="nucleotide sequence ID" value="NZ_AMQX01000012.1"/>
</dbReference>
<comment type="caution">
    <text evidence="1">The sequence shown here is derived from an EMBL/GenBank/DDBJ whole genome shotgun (WGS) entry which is preliminary data.</text>
</comment>
<evidence type="ECO:0000313" key="1">
    <source>
        <dbReference type="EMBL" id="EKS49728.1"/>
    </source>
</evidence>
<sequence>MTAYVGSGVTTVNHNAKTWTSSAIPVDDFDDAEMITADFIPSTDPVALRDDLEAKGYHKAEAKFFK</sequence>
<proteinExistence type="predicted"/>
<gene>
    <name evidence="1" type="ORF">LRHMDP3_2142</name>
</gene>
<reference evidence="1 2" key="1">
    <citation type="journal article" date="2013" name="Genome Announc.">
        <title>Draft Genome Sequence of Staphylococcus simulans UMC-CNS-990, Isolated from a Case of Chronic Bovine Mastitis.</title>
        <authorList>
            <person name="Calcutt M.J."/>
            <person name="Foecking M.F."/>
            <person name="Hsieh H.Y."/>
            <person name="Perry J."/>
            <person name="Stewart G.C."/>
            <person name="Middleton J.R."/>
        </authorList>
    </citation>
    <scope>NUCLEOTIDE SEQUENCE [LARGE SCALE GENOMIC DNA]</scope>
    <source>
        <strain evidence="1 2">LRHMDP3</strain>
    </source>
</reference>
<protein>
    <submittedName>
        <fullName evidence="1">Uncharacterized protein</fullName>
    </submittedName>
</protein>
<evidence type="ECO:0000313" key="2">
    <source>
        <dbReference type="Proteomes" id="UP000009352"/>
    </source>
</evidence>
<accession>A0AB33XSI8</accession>
<organism evidence="1 2">
    <name type="scientific">Lacticaseibacillus rhamnosus LRHMDP3</name>
    <dbReference type="NCBI Taxonomy" id="1203259"/>
    <lineage>
        <taxon>Bacteria</taxon>
        <taxon>Bacillati</taxon>
        <taxon>Bacillota</taxon>
        <taxon>Bacilli</taxon>
        <taxon>Lactobacillales</taxon>
        <taxon>Lactobacillaceae</taxon>
        <taxon>Lacticaseibacillus</taxon>
    </lineage>
</organism>